<feature type="compositionally biased region" description="Low complexity" evidence="6">
    <location>
        <begin position="570"/>
        <end position="584"/>
    </location>
</feature>
<comment type="function">
    <text evidence="5">Lipid hydrolase.</text>
</comment>
<dbReference type="PROSITE" id="PS51635">
    <property type="entry name" value="PNPLA"/>
    <property type="match status" value="1"/>
</dbReference>
<feature type="short sequence motif" description="GXGXXG" evidence="4">
    <location>
        <begin position="207"/>
        <end position="212"/>
    </location>
</feature>
<dbReference type="InterPro" id="IPR002641">
    <property type="entry name" value="PNPLA_dom"/>
</dbReference>
<dbReference type="Proteomes" id="UP000094565">
    <property type="component" value="Chromosome 2"/>
</dbReference>
<evidence type="ECO:0000256" key="2">
    <source>
        <dbReference type="ARBA" id="ARBA00022963"/>
    </source>
</evidence>
<dbReference type="CDD" id="cd07230">
    <property type="entry name" value="Pat_TGL4-5_like"/>
    <property type="match status" value="1"/>
</dbReference>
<dbReference type="EC" id="3.1.1.-" evidence="5"/>
<dbReference type="InterPro" id="IPR021771">
    <property type="entry name" value="Triacylglycerol_lipase_N"/>
</dbReference>
<evidence type="ECO:0000256" key="3">
    <source>
        <dbReference type="ARBA" id="ARBA00023098"/>
    </source>
</evidence>
<dbReference type="EMBL" id="CP014585">
    <property type="protein sequence ID" value="ANZ75256.1"/>
    <property type="molecule type" value="Genomic_DNA"/>
</dbReference>
<feature type="region of interest" description="Disordered" evidence="6">
    <location>
        <begin position="662"/>
        <end position="684"/>
    </location>
</feature>
<reference evidence="8 9" key="1">
    <citation type="submission" date="2016-02" db="EMBL/GenBank/DDBJ databases">
        <title>Comparative genomic and transcriptomic foundation for Pichia pastoris.</title>
        <authorList>
            <person name="Love K.R."/>
            <person name="Shah K.A."/>
            <person name="Whittaker C.A."/>
            <person name="Wu J."/>
            <person name="Bartlett M.C."/>
            <person name="Ma D."/>
            <person name="Leeson R.L."/>
            <person name="Priest M."/>
            <person name="Young S.K."/>
            <person name="Love J.C."/>
        </authorList>
    </citation>
    <scope>NUCLEOTIDE SEQUENCE [LARGE SCALE GENOMIC DNA]</scope>
    <source>
        <strain evidence="8 9">ATCC 28485</strain>
    </source>
</reference>
<feature type="compositionally biased region" description="Basic residues" evidence="6">
    <location>
        <begin position="672"/>
        <end position="684"/>
    </location>
</feature>
<dbReference type="GO" id="GO:0006641">
    <property type="term" value="P:triglyceride metabolic process"/>
    <property type="evidence" value="ECO:0007669"/>
    <property type="project" value="UniProtKB-ARBA"/>
</dbReference>
<keyword evidence="5" id="KW-1133">Transmembrane helix</keyword>
<dbReference type="Pfam" id="PF01734">
    <property type="entry name" value="Patatin"/>
    <property type="match status" value="1"/>
</dbReference>
<keyword evidence="5" id="KW-0472">Membrane</keyword>
<dbReference type="Pfam" id="PF11815">
    <property type="entry name" value="DUF3336"/>
    <property type="match status" value="1"/>
</dbReference>
<dbReference type="GO" id="GO:0016020">
    <property type="term" value="C:membrane"/>
    <property type="evidence" value="ECO:0007669"/>
    <property type="project" value="UniProtKB-SubCell"/>
</dbReference>
<name>A0A1B2JB46_PICPA</name>
<keyword evidence="9" id="KW-1185">Reference proteome</keyword>
<dbReference type="GO" id="GO:0016042">
    <property type="term" value="P:lipid catabolic process"/>
    <property type="evidence" value="ECO:0007669"/>
    <property type="project" value="UniProtKB-UniRule"/>
</dbReference>
<dbReference type="PANTHER" id="PTHR14226:SF10">
    <property type="entry name" value="TRIACYLGLYCEROL LIPASE 4-RELATED"/>
    <property type="match status" value="1"/>
</dbReference>
<dbReference type="GO" id="GO:0004806">
    <property type="term" value="F:triacylglycerol lipase activity"/>
    <property type="evidence" value="ECO:0007669"/>
    <property type="project" value="InterPro"/>
</dbReference>
<feature type="active site" description="Proton acceptor" evidence="4">
    <location>
        <position position="388"/>
    </location>
</feature>
<keyword evidence="3 4" id="KW-0443">Lipid metabolism</keyword>
<sequence>MNLFGAVTDTLFAQRELLKSRQEPSEAHSPSRLFHVVESVASVLRKIPFLKHCIGPPVEGEELIRQLLAQQKVSTSYEEWYEVSQKLDILQNLESWKYEKESSLYDYQLVEKRLTELRETINNKDYPKLLYLVRTTWSRNLGNMGNDVLYAYSHVGTKKLIEEYVAECVKGLNMLASEGNGLDDTHVLGTLIQTRKAIGRTALVLSGGGCFGLIHIGVMATLLEQNMFPKVIAGSSAGAILASILSVQTPEETLQLLSTIASRKFEIFEENNHREGILVCLSRFLKYGTWFDNCYLQRTMQTFLGDLTFKESYNRTGRILNITVSPAAVHEQPTLLNYLTAPNVLLWSAVCVSCSLPGVFPSSTILEKDPRTGEISEWNKAATVKFVDGSVHNDLPIARLSEMFNVDHIIACQVNPHVVPFLKMAGDGVNTGNTFLRKSLQMVNNLASEEITHYLTIAGELGIAPNVCTKLKSVLAQQYSGDITILPDLRLTELNLLLTNPTPEFLLDASIRGARATWPQISMIQNHCSVEFELDRVIGLLRSRLVGRPVLIERNRPRSRTIAGGRRSDTATSTAITTTTNTRTPFGSAHDSSFTPVYHSGYSYYLETPAPAPAPPAYTRRASAYERRTATQPPSPLQSPLKSRNNSMENLVRRNSLREINALLYRDNSPKTPRKRIGGPKSHK</sequence>
<feature type="region of interest" description="Disordered" evidence="6">
    <location>
        <begin position="624"/>
        <end position="647"/>
    </location>
</feature>
<evidence type="ECO:0000256" key="5">
    <source>
        <dbReference type="RuleBase" id="RU362055"/>
    </source>
</evidence>
<accession>A0A1B2JB46</accession>
<feature type="region of interest" description="Disordered" evidence="6">
    <location>
        <begin position="557"/>
        <end position="592"/>
    </location>
</feature>
<evidence type="ECO:0000256" key="1">
    <source>
        <dbReference type="ARBA" id="ARBA00022801"/>
    </source>
</evidence>
<dbReference type="InterPro" id="IPR016035">
    <property type="entry name" value="Acyl_Trfase/lysoPLipase"/>
</dbReference>
<gene>
    <name evidence="8" type="primary">TGL4</name>
    <name evidence="8" type="ORF">ATY40_BA7502711</name>
</gene>
<comment type="similarity">
    <text evidence="5">Belongs to the PLPL family.</text>
</comment>
<evidence type="ECO:0000313" key="8">
    <source>
        <dbReference type="EMBL" id="ANZ75256.1"/>
    </source>
</evidence>
<dbReference type="SUPFAM" id="SSF52151">
    <property type="entry name" value="FabD/lysophospholipase-like"/>
    <property type="match status" value="1"/>
</dbReference>
<evidence type="ECO:0000313" key="9">
    <source>
        <dbReference type="Proteomes" id="UP000094565"/>
    </source>
</evidence>
<feature type="active site" description="Nucleophile" evidence="4">
    <location>
        <position position="236"/>
    </location>
</feature>
<dbReference type="InterPro" id="IPR050301">
    <property type="entry name" value="NTE"/>
</dbReference>
<dbReference type="OrthoDB" id="10049244at2759"/>
<organism evidence="8 9">
    <name type="scientific">Komagataella pastoris</name>
    <name type="common">Yeast</name>
    <name type="synonym">Pichia pastoris</name>
    <dbReference type="NCBI Taxonomy" id="4922"/>
    <lineage>
        <taxon>Eukaryota</taxon>
        <taxon>Fungi</taxon>
        <taxon>Dikarya</taxon>
        <taxon>Ascomycota</taxon>
        <taxon>Saccharomycotina</taxon>
        <taxon>Pichiomycetes</taxon>
        <taxon>Pichiales</taxon>
        <taxon>Pichiaceae</taxon>
        <taxon>Komagataella</taxon>
    </lineage>
</organism>
<dbReference type="Gene3D" id="3.40.1090.10">
    <property type="entry name" value="Cytosolic phospholipase A2 catalytic domain"/>
    <property type="match status" value="1"/>
</dbReference>
<evidence type="ECO:0000259" key="7">
    <source>
        <dbReference type="PROSITE" id="PS51635"/>
    </source>
</evidence>
<feature type="short sequence motif" description="GXSXG" evidence="4">
    <location>
        <begin position="234"/>
        <end position="238"/>
    </location>
</feature>
<dbReference type="PANTHER" id="PTHR14226">
    <property type="entry name" value="NEUROPATHY TARGET ESTERASE/SWISS CHEESE D.MELANOGASTER"/>
    <property type="match status" value="1"/>
</dbReference>
<comment type="subcellular location">
    <subcellularLocation>
        <location evidence="5">Membrane</location>
        <topology evidence="5">Single-pass membrane protein</topology>
    </subcellularLocation>
</comment>
<comment type="caution">
    <text evidence="4">Lacks conserved residue(s) required for the propagation of feature annotation.</text>
</comment>
<keyword evidence="5" id="KW-0812">Transmembrane</keyword>
<dbReference type="AlphaFoldDB" id="A0A1B2JB46"/>
<evidence type="ECO:0000256" key="6">
    <source>
        <dbReference type="SAM" id="MobiDB-lite"/>
    </source>
</evidence>
<proteinExistence type="inferred from homology"/>
<evidence type="ECO:0000256" key="4">
    <source>
        <dbReference type="PROSITE-ProRule" id="PRU01161"/>
    </source>
</evidence>
<keyword evidence="1 4" id="KW-0378">Hydrolase</keyword>
<feature type="domain" description="PNPLA" evidence="7">
    <location>
        <begin position="203"/>
        <end position="401"/>
    </location>
</feature>
<feature type="transmembrane region" description="Helical" evidence="5">
    <location>
        <begin position="202"/>
        <end position="223"/>
    </location>
</feature>
<keyword evidence="2 4" id="KW-0442">Lipid degradation</keyword>
<protein>
    <recommendedName>
        <fullName evidence="5">Patatin-like phospholipase domain-containing protein</fullName>
        <ecNumber evidence="5">3.1.1.-</ecNumber>
    </recommendedName>
</protein>